<protein>
    <recommendedName>
        <fullName evidence="9">Flagellar M-ring protein</fullName>
    </recommendedName>
</protein>
<evidence type="ECO:0000256" key="10">
    <source>
        <dbReference type="SAM" id="Phobius"/>
    </source>
</evidence>
<dbReference type="PIRSF" id="PIRSF004862">
    <property type="entry name" value="FliF"/>
    <property type="match status" value="1"/>
</dbReference>
<reference evidence="14" key="1">
    <citation type="submission" date="2017-04" db="EMBL/GenBank/DDBJ databases">
        <authorList>
            <person name="Varghese N."/>
            <person name="Submissions S."/>
        </authorList>
    </citation>
    <scope>NUCLEOTIDE SEQUENCE [LARGE SCALE GENOMIC DNA]</scope>
    <source>
        <strain evidence="14">USBA 82</strain>
    </source>
</reference>
<evidence type="ECO:0000256" key="4">
    <source>
        <dbReference type="ARBA" id="ARBA00022475"/>
    </source>
</evidence>
<dbReference type="GO" id="GO:0005886">
    <property type="term" value="C:plasma membrane"/>
    <property type="evidence" value="ECO:0007669"/>
    <property type="project" value="UniProtKB-SubCell"/>
</dbReference>
<dbReference type="OrthoDB" id="9807026at2"/>
<comment type="similarity">
    <text evidence="3 9">Belongs to the FliF family.</text>
</comment>
<dbReference type="InterPro" id="IPR013556">
    <property type="entry name" value="Flag_M-ring_C"/>
</dbReference>
<evidence type="ECO:0000256" key="3">
    <source>
        <dbReference type="ARBA" id="ARBA00007971"/>
    </source>
</evidence>
<keyword evidence="7 10" id="KW-0472">Membrane</keyword>
<dbReference type="PRINTS" id="PR01009">
    <property type="entry name" value="FLGMRINGFLIF"/>
</dbReference>
<name>A0A1X7K9F2_9BACT</name>
<keyword evidence="13" id="KW-0282">Flagellum</keyword>
<evidence type="ECO:0000313" key="13">
    <source>
        <dbReference type="EMBL" id="SMG37754.1"/>
    </source>
</evidence>
<keyword evidence="8 9" id="KW-0975">Bacterial flagellum</keyword>
<dbReference type="Pfam" id="PF08345">
    <property type="entry name" value="YscJ_FliF_C"/>
    <property type="match status" value="1"/>
</dbReference>
<keyword evidence="4" id="KW-1003">Cell membrane</keyword>
<evidence type="ECO:0000256" key="8">
    <source>
        <dbReference type="ARBA" id="ARBA00023143"/>
    </source>
</evidence>
<dbReference type="EMBL" id="FXBB01000024">
    <property type="protein sequence ID" value="SMG37754.1"/>
    <property type="molecule type" value="Genomic_DNA"/>
</dbReference>
<keyword evidence="13" id="KW-0966">Cell projection</keyword>
<dbReference type="NCBIfam" id="TIGR00206">
    <property type="entry name" value="fliF"/>
    <property type="match status" value="1"/>
</dbReference>
<evidence type="ECO:0000256" key="6">
    <source>
        <dbReference type="ARBA" id="ARBA00022989"/>
    </source>
</evidence>
<feature type="domain" description="Flagellar M-ring C-terminal" evidence="12">
    <location>
        <begin position="260"/>
        <end position="412"/>
    </location>
</feature>
<dbReference type="Gene3D" id="3.30.300.30">
    <property type="match status" value="1"/>
</dbReference>
<dbReference type="InterPro" id="IPR045851">
    <property type="entry name" value="AMP-bd_C_sf"/>
</dbReference>
<dbReference type="PANTHER" id="PTHR30046:SF0">
    <property type="entry name" value="FLAGELLAR M-RING PROTEIN"/>
    <property type="match status" value="1"/>
</dbReference>
<dbReference type="GO" id="GO:0003774">
    <property type="term" value="F:cytoskeletal motor activity"/>
    <property type="evidence" value="ECO:0007669"/>
    <property type="project" value="InterPro"/>
</dbReference>
<dbReference type="GO" id="GO:0009431">
    <property type="term" value="C:bacterial-type flagellum basal body, MS ring"/>
    <property type="evidence" value="ECO:0007669"/>
    <property type="project" value="InterPro"/>
</dbReference>
<sequence length="523" mass="57628">MDRFSDAKEKLALFWSSLLKWQKLTLVGVTGAVFLGLVAVVALSGSESWEPLFSGLEIRDEASIAAYLKENKIPYKLDPAANAILLPKDRVYEVRLELAREGLPKGGVKGYELFDDSKMGMSEFQQKIAYVRALEGELARTVTQIDAVDYARVNIVLPQPQLFLEQQQPATASVLIRLKKGTSINPEHIKAIVHLVSHSVEGLVPDDVSVVDTDGNVLSDMLEDDMFIYTDGTTRTVSSVQRELERQHEREMERKVRAMLERVFGPGSVVVRIKVDLDLDKKRNASKQFIPGPTGKGVIRSQQNMEESYVGTGGPAGGAPGTTTNIPGYAIATNGSGSGEYNKAETTTNYEITTHESESVETPGSVRRLTASVLVDGDLTAEQLEDIRALVAPAVGFSAERGDQIAIQSMKFSTTLADRMAEQLAAEQRQRMIVILAVLIILLVLLGIGSYLWYQKRRKQRLLDAARKTDDAGKVPSLQDLLTSPGMLEGQGEMAVLEEQIRNYALNNPEEFAAFVREWIVED</sequence>
<dbReference type="AlphaFoldDB" id="A0A1X7K9F2"/>
<evidence type="ECO:0000256" key="2">
    <source>
        <dbReference type="ARBA" id="ARBA00004651"/>
    </source>
</evidence>
<dbReference type="InterPro" id="IPR006182">
    <property type="entry name" value="FliF_N_dom"/>
</dbReference>
<evidence type="ECO:0000256" key="7">
    <source>
        <dbReference type="ARBA" id="ARBA00023136"/>
    </source>
</evidence>
<evidence type="ECO:0000256" key="5">
    <source>
        <dbReference type="ARBA" id="ARBA00022692"/>
    </source>
</evidence>
<comment type="function">
    <text evidence="9">The M ring may be actively involved in energy transduction.</text>
</comment>
<dbReference type="PANTHER" id="PTHR30046">
    <property type="entry name" value="FLAGELLAR M-RING PROTEIN"/>
    <property type="match status" value="1"/>
</dbReference>
<dbReference type="Pfam" id="PF01514">
    <property type="entry name" value="YscJ_FliF"/>
    <property type="match status" value="1"/>
</dbReference>
<dbReference type="Proteomes" id="UP000193355">
    <property type="component" value="Unassembled WGS sequence"/>
</dbReference>
<dbReference type="GO" id="GO:0071973">
    <property type="term" value="P:bacterial-type flagellum-dependent cell motility"/>
    <property type="evidence" value="ECO:0007669"/>
    <property type="project" value="InterPro"/>
</dbReference>
<keyword evidence="13" id="KW-0969">Cilium</keyword>
<evidence type="ECO:0000259" key="12">
    <source>
        <dbReference type="Pfam" id="PF08345"/>
    </source>
</evidence>
<feature type="domain" description="Flagellar M-ring N-terminal" evidence="11">
    <location>
        <begin position="46"/>
        <end position="219"/>
    </location>
</feature>
<dbReference type="InterPro" id="IPR043427">
    <property type="entry name" value="YscJ/FliF"/>
</dbReference>
<dbReference type="InterPro" id="IPR000067">
    <property type="entry name" value="FlgMring_FliF"/>
</dbReference>
<evidence type="ECO:0000256" key="1">
    <source>
        <dbReference type="ARBA" id="ARBA00004117"/>
    </source>
</evidence>
<gene>
    <name evidence="13" type="ORF">SAMN06275492_1248</name>
</gene>
<dbReference type="STRING" id="561720.SAMN06275492_1248"/>
<organism evidence="13 14">
    <name type="scientific">Dethiosulfovibrio salsuginis</name>
    <dbReference type="NCBI Taxonomy" id="561720"/>
    <lineage>
        <taxon>Bacteria</taxon>
        <taxon>Thermotogati</taxon>
        <taxon>Synergistota</taxon>
        <taxon>Synergistia</taxon>
        <taxon>Synergistales</taxon>
        <taxon>Dethiosulfovibrionaceae</taxon>
        <taxon>Dethiosulfovibrio</taxon>
    </lineage>
</organism>
<comment type="subcellular location">
    <subcellularLocation>
        <location evidence="1 9">Bacterial flagellum basal body</location>
    </subcellularLocation>
    <subcellularLocation>
        <location evidence="2">Cell membrane</location>
        <topology evidence="2">Multi-pass membrane protein</topology>
    </subcellularLocation>
</comment>
<dbReference type="RefSeq" id="WP_085545027.1">
    <property type="nucleotide sequence ID" value="NZ_FXBB01000024.1"/>
</dbReference>
<keyword evidence="14" id="KW-1185">Reference proteome</keyword>
<feature type="transmembrane region" description="Helical" evidence="10">
    <location>
        <begin position="21"/>
        <end position="43"/>
    </location>
</feature>
<evidence type="ECO:0000256" key="9">
    <source>
        <dbReference type="PIRNR" id="PIRNR004862"/>
    </source>
</evidence>
<evidence type="ECO:0000313" key="14">
    <source>
        <dbReference type="Proteomes" id="UP000193355"/>
    </source>
</evidence>
<feature type="transmembrane region" description="Helical" evidence="10">
    <location>
        <begin position="432"/>
        <end position="454"/>
    </location>
</feature>
<evidence type="ECO:0000259" key="11">
    <source>
        <dbReference type="Pfam" id="PF01514"/>
    </source>
</evidence>
<accession>A0A1X7K9F2</accession>
<keyword evidence="6 10" id="KW-1133">Transmembrane helix</keyword>
<keyword evidence="5 10" id="KW-0812">Transmembrane</keyword>
<proteinExistence type="inferred from homology"/>